<dbReference type="AlphaFoldDB" id="A0A839A611"/>
<comment type="caution">
    <text evidence="2">The sequence shown here is derived from an EMBL/GenBank/DDBJ whole genome shotgun (WGS) entry which is preliminary data.</text>
</comment>
<dbReference type="Proteomes" id="UP000571018">
    <property type="component" value="Unassembled WGS sequence"/>
</dbReference>
<organism evidence="2 3">
    <name type="scientific">Ruoffia halotolerans</name>
    <dbReference type="NCBI Taxonomy" id="2748684"/>
    <lineage>
        <taxon>Bacteria</taxon>
        <taxon>Bacillati</taxon>
        <taxon>Bacillota</taxon>
        <taxon>Bacilli</taxon>
        <taxon>Lactobacillales</taxon>
        <taxon>Aerococcaceae</taxon>
        <taxon>Ruoffia</taxon>
    </lineage>
</organism>
<keyword evidence="3" id="KW-1185">Reference proteome</keyword>
<evidence type="ECO:0000256" key="1">
    <source>
        <dbReference type="SAM" id="Phobius"/>
    </source>
</evidence>
<proteinExistence type="predicted"/>
<evidence type="ECO:0000313" key="2">
    <source>
        <dbReference type="EMBL" id="MBA5729457.1"/>
    </source>
</evidence>
<dbReference type="EMBL" id="JACAOA010000015">
    <property type="protein sequence ID" value="MBA5729457.1"/>
    <property type="molecule type" value="Genomic_DNA"/>
</dbReference>
<keyword evidence="1" id="KW-0812">Transmembrane</keyword>
<dbReference type="Pfam" id="PF10823">
    <property type="entry name" value="DUF2568"/>
    <property type="match status" value="1"/>
</dbReference>
<feature type="transmembrane region" description="Helical" evidence="1">
    <location>
        <begin position="6"/>
        <end position="28"/>
    </location>
</feature>
<gene>
    <name evidence="2" type="ORF">HW423_06630</name>
</gene>
<feature type="transmembrane region" description="Helical" evidence="1">
    <location>
        <begin position="91"/>
        <end position="110"/>
    </location>
</feature>
<keyword evidence="1" id="KW-1133">Transmembrane helix</keyword>
<feature type="transmembrane region" description="Helical" evidence="1">
    <location>
        <begin position="62"/>
        <end position="79"/>
    </location>
</feature>
<name>A0A839A611_9LACT</name>
<protein>
    <submittedName>
        <fullName evidence="2">YrdB family protein</fullName>
    </submittedName>
</protein>
<sequence length="116" mass="13208">MKFLQGLHAGLALIIEIVALISFGYFGASFFSQRWLQILGAIVTVGVIIIIWGAFFAPKATYPLPIAWMIIGKFLILMLPSYKWFQKGNTVYAGSWFVLILFHLFLLYIFRDNSIV</sequence>
<evidence type="ECO:0000313" key="3">
    <source>
        <dbReference type="Proteomes" id="UP000571018"/>
    </source>
</evidence>
<dbReference type="RefSeq" id="WP_218931154.1">
    <property type="nucleotide sequence ID" value="NZ_JACAOA010000015.1"/>
</dbReference>
<reference evidence="2 3" key="1">
    <citation type="submission" date="2020-06" db="EMBL/GenBank/DDBJ databases">
        <title>Reclassification of Facklamia ignava, Facklamia soureckii and Facklami tabacinasalis as Falseniella iganva gen. nov., comb. nov., Hutsoniella ignava gen. nov., comb. nov., and Ruoffia tabacinasalis gen. nov., comb. nov and description of Ruoffia haltotolerans sp. nov., isolated from hypersaline Inland Sea of Qatar.</title>
        <authorList>
            <person name="Fotedar R."/>
            <person name="Sankaranarayanan K."/>
            <person name="Lawson P."/>
            <person name="Caldwell M."/>
            <person name="Zeyara A."/>
            <person name="Al Malki A."/>
            <person name="Ali M."/>
        </authorList>
    </citation>
    <scope>NUCLEOTIDE SEQUENCE [LARGE SCALE GENOMIC DNA]</scope>
    <source>
        <strain evidence="2 3">INB8</strain>
    </source>
</reference>
<accession>A0A839A611</accession>
<keyword evidence="1" id="KW-0472">Membrane</keyword>
<feature type="transmembrane region" description="Helical" evidence="1">
    <location>
        <begin position="35"/>
        <end position="56"/>
    </location>
</feature>
<dbReference type="InterPro" id="IPR021214">
    <property type="entry name" value="DUF2568"/>
</dbReference>